<dbReference type="CDD" id="cd05402">
    <property type="entry name" value="NT_PAP_TUTase"/>
    <property type="match status" value="1"/>
</dbReference>
<dbReference type="EMBL" id="JBDFQZ010000003">
    <property type="protein sequence ID" value="KAK9741830.1"/>
    <property type="molecule type" value="Genomic_DNA"/>
</dbReference>
<dbReference type="SUPFAM" id="SSF81631">
    <property type="entry name" value="PAP/OAS1 substrate-binding domain"/>
    <property type="match status" value="1"/>
</dbReference>
<feature type="compositionally biased region" description="Polar residues" evidence="1">
    <location>
        <begin position="470"/>
        <end position="481"/>
    </location>
</feature>
<feature type="domain" description="Poly(A) RNA polymerase mitochondrial-like central palm" evidence="2">
    <location>
        <begin position="57"/>
        <end position="178"/>
    </location>
</feature>
<keyword evidence="5" id="KW-1185">Reference proteome</keyword>
<proteinExistence type="predicted"/>
<dbReference type="PANTHER" id="PTHR45979:SF30">
    <property type="entry name" value="NUCLEOTIDYLTRANSFERASE"/>
    <property type="match status" value="1"/>
</dbReference>
<protein>
    <submittedName>
        <fullName evidence="4">Uncharacterized protein</fullName>
    </submittedName>
</protein>
<feature type="domain" description="PAP/OAS1 substrate-binding-related" evidence="3">
    <location>
        <begin position="190"/>
        <end position="381"/>
    </location>
</feature>
<dbReference type="AlphaFoldDB" id="A0AAW1M700"/>
<dbReference type="Proteomes" id="UP001443914">
    <property type="component" value="Unassembled WGS sequence"/>
</dbReference>
<sequence>MLSSWNKVHSFLDMMDTPDFNSSLPVSSTSSLSSASVESNPRPLAVGARSWLVGEKTTQQILSVIQPTTESERRRKEIIEYLQGLIGDAFGIKVFPFGSVPFKTYLPHGDIDLTAVSHYGTSHDLAAGICSLLENEEKNNANISVRDVLCVPAQVKVVKCTVHNIAVDISFNQTAGLCALYFLEQVDQFIGKDHLFKLSVILIKAWCYYESRLLGGFHGLISTYALETMILHVINLFHSELHCPLAVLYKFLDYYSTFDWNSYCVGINGLVLISSFPEIEVVSSHNSDKLLLTEEFLKSFREPLLPSTRGYGPKSFGFPIKFLNILDPLRDDNNLGRSVSKGNFFRIKSALSYGAQKLSDVMTLSPEKIGVGLEKFFINTLERNGKGKRVDVLVPVPPYGSQVTTTKNNDNDLLAGIQYGPWFDGYDYGWNNGWGDVNPIIQYDHNVYYDMEESPPSYVDEKWKLRVQVSSPRGRLTNNPSSEEKWNSRATPSSLDSPRGQRLNNAAATNGDKWKPRRVRSSVDNLRTFPINNAAFYEENWKSNGNPSSVDYYGGNRRKPRGTCAFIPHIAHLMQANLTVEEEHGVELENRKDEENEMEAGNFDVRENGCVVKYSMDEFPLLPGSQPIHIRASPLAYMKDEQVKQTTVSVENSEFGSFKLTPPTPVSVSEAGKHSDSNGSVFLDVVTDPTVVTEALDEDKVSPKSEENMEVSVQLADECEFPPLGRPAKPAMALCKKEFPPLRACLKSQKKNKSDAKELTNK</sequence>
<dbReference type="Gene3D" id="3.30.460.10">
    <property type="entry name" value="Beta Polymerase, domain 2"/>
    <property type="match status" value="1"/>
</dbReference>
<dbReference type="InterPro" id="IPR058921">
    <property type="entry name" value="PAP/OAS1-rel"/>
</dbReference>
<feature type="compositionally biased region" description="Polar residues" evidence="1">
    <location>
        <begin position="488"/>
        <end position="508"/>
    </location>
</feature>
<dbReference type="Gene3D" id="1.10.1410.10">
    <property type="match status" value="1"/>
</dbReference>
<name>A0AAW1M700_SAPOF</name>
<evidence type="ECO:0000313" key="4">
    <source>
        <dbReference type="EMBL" id="KAK9741830.1"/>
    </source>
</evidence>
<dbReference type="SUPFAM" id="SSF81301">
    <property type="entry name" value="Nucleotidyltransferase"/>
    <property type="match status" value="1"/>
</dbReference>
<evidence type="ECO:0000313" key="5">
    <source>
        <dbReference type="Proteomes" id="UP001443914"/>
    </source>
</evidence>
<dbReference type="PANTHER" id="PTHR45979">
    <property type="entry name" value="PAP/OAS1 SUBSTRATE-BINDING DOMAIN SUPERFAMILY"/>
    <property type="match status" value="1"/>
</dbReference>
<evidence type="ECO:0000259" key="2">
    <source>
        <dbReference type="Pfam" id="PF22600"/>
    </source>
</evidence>
<organism evidence="4 5">
    <name type="scientific">Saponaria officinalis</name>
    <name type="common">Common soapwort</name>
    <name type="synonym">Lychnis saponaria</name>
    <dbReference type="NCBI Taxonomy" id="3572"/>
    <lineage>
        <taxon>Eukaryota</taxon>
        <taxon>Viridiplantae</taxon>
        <taxon>Streptophyta</taxon>
        <taxon>Embryophyta</taxon>
        <taxon>Tracheophyta</taxon>
        <taxon>Spermatophyta</taxon>
        <taxon>Magnoliopsida</taxon>
        <taxon>eudicotyledons</taxon>
        <taxon>Gunneridae</taxon>
        <taxon>Pentapetalae</taxon>
        <taxon>Caryophyllales</taxon>
        <taxon>Caryophyllaceae</taxon>
        <taxon>Caryophylleae</taxon>
        <taxon>Saponaria</taxon>
    </lineage>
</organism>
<dbReference type="Pfam" id="PF26180">
    <property type="entry name" value="PAP-OAS1"/>
    <property type="match status" value="1"/>
</dbReference>
<accession>A0AAW1M700</accession>
<dbReference type="InterPro" id="IPR058920">
    <property type="entry name" value="PAP-OAS1-bd-rel"/>
</dbReference>
<feature type="region of interest" description="Disordered" evidence="1">
    <location>
        <begin position="470"/>
        <end position="513"/>
    </location>
</feature>
<evidence type="ECO:0000256" key="1">
    <source>
        <dbReference type="SAM" id="MobiDB-lite"/>
    </source>
</evidence>
<dbReference type="InterPro" id="IPR054708">
    <property type="entry name" value="MTPAP-like_central"/>
</dbReference>
<gene>
    <name evidence="4" type="ORF">RND81_03G131700</name>
</gene>
<evidence type="ECO:0000259" key="3">
    <source>
        <dbReference type="Pfam" id="PF26180"/>
    </source>
</evidence>
<reference evidence="4" key="1">
    <citation type="submission" date="2024-03" db="EMBL/GenBank/DDBJ databases">
        <title>WGS assembly of Saponaria officinalis var. Norfolk2.</title>
        <authorList>
            <person name="Jenkins J."/>
            <person name="Shu S."/>
            <person name="Grimwood J."/>
            <person name="Barry K."/>
            <person name="Goodstein D."/>
            <person name="Schmutz J."/>
            <person name="Leebens-Mack J."/>
            <person name="Osbourn A."/>
        </authorList>
    </citation>
    <scope>NUCLEOTIDE SEQUENCE [LARGE SCALE GENOMIC DNA]</scope>
    <source>
        <strain evidence="4">JIC</strain>
    </source>
</reference>
<dbReference type="InterPro" id="IPR043519">
    <property type="entry name" value="NT_sf"/>
</dbReference>
<comment type="caution">
    <text evidence="4">The sequence shown here is derived from an EMBL/GenBank/DDBJ whole genome shotgun (WGS) entry which is preliminary data.</text>
</comment>
<dbReference type="Pfam" id="PF22600">
    <property type="entry name" value="MTPAP-like_central"/>
    <property type="match status" value="1"/>
</dbReference>